<dbReference type="GO" id="GO:0016887">
    <property type="term" value="F:ATP hydrolysis activity"/>
    <property type="evidence" value="ECO:0007669"/>
    <property type="project" value="InterPro"/>
</dbReference>
<keyword evidence="2" id="KW-0614">Plasmid</keyword>
<evidence type="ECO:0000313" key="2">
    <source>
        <dbReference type="EMBL" id="QQV79395.1"/>
    </source>
</evidence>
<dbReference type="InterPro" id="IPR003141">
    <property type="entry name" value="Pol/His_phosphatase_N"/>
</dbReference>
<dbReference type="GO" id="GO:0005524">
    <property type="term" value="F:ATP binding"/>
    <property type="evidence" value="ECO:0007669"/>
    <property type="project" value="InterPro"/>
</dbReference>
<dbReference type="InterPro" id="IPR003959">
    <property type="entry name" value="ATPase_AAA_core"/>
</dbReference>
<dbReference type="EMBL" id="CP061037">
    <property type="protein sequence ID" value="QQV79395.1"/>
    <property type="molecule type" value="Genomic_DNA"/>
</dbReference>
<dbReference type="PANTHER" id="PTHR42924">
    <property type="entry name" value="EXONUCLEASE"/>
    <property type="match status" value="1"/>
</dbReference>
<proteinExistence type="predicted"/>
<sequence length="890" mass="97139">MDMAEALRLDRGARFFRGDLHIHSIAGSHDVTDAAATPEAIVRTALAEGLDLIAIADHNEISGIGAAIEAARGTSLLVVPAVELSTAHGHVLCYLPTLDALTRFHARLSLVDRGQANSRCSNGVVDILNLVREGRGFAVLAHVDGGKGLETEVPGSPPHKRDIICHPSLLGIELKRGDSDVSYSDLDADADRKLLGRQRIEVLGLGKKQYLARLLNSDSHTLAALGRNAAGDRKVTRYKMQEVTFEALRLALQDSDARVRIEEEVPNRVPIVRALAMNGGFLSGQGINFSPNLNCIIGGRGTGKSTTFEAIRCLTGQSGTGDVVDSEVWPELIDLVAEDQSGHELRLRRRMNGEVEDADDPDALLPEFPVECYAQSEAATISQNATSDPAGLLSFLDRFIGVAADLKEEREVRQALLESEADLKTAAENVAKIPQVERDLKYKRSQLAALEAQRGKEVIGLIRQLEQEKEVRMSLRRDLQELLGLTSNEALRERIESIETSVDPTALTIGGTEYQAIAQQAAAFKGKVAVAETDLQAAAKLLSDVIERQLTAWRAKEAAAKTDIDQKRAALEANGVRLDMVFINSLSTDEARLAENLRKLKTWEPGLERRRKERADLVRKRWDIRDRIATKRSAYGVKASRTLKSVLTDLIVSLKFLHSAHSPSGCAVITEAMGWRTSQVPRAPLLIEKLSLPGLVQAVLKKDKATIKAVKASDGATVFADADAQTIIDNLSAPEVMHKLQAVEVSDLPQLVVTKAVTGQLRPMVRDFSRLSLGQKQSVLLALMLSADSNRPLIIDQPEDHLDSEFIYQTLVPVLRRAKERRQVIIVTHNANIAVLGDAEQIIVLKAQDDNGQIVSRGSIDYGATRQFACDILEGSAEAFRRRAAIYGVG</sequence>
<dbReference type="SUPFAM" id="SSF89550">
    <property type="entry name" value="PHP domain-like"/>
    <property type="match status" value="1"/>
</dbReference>
<dbReference type="SMART" id="SM00481">
    <property type="entry name" value="POLIIIAc"/>
    <property type="match status" value="1"/>
</dbReference>
<dbReference type="InterPro" id="IPR016195">
    <property type="entry name" value="Pol/histidinol_Pase-like"/>
</dbReference>
<dbReference type="Proteomes" id="UP000595894">
    <property type="component" value="Plasmid punnamed2"/>
</dbReference>
<evidence type="ECO:0000313" key="3">
    <source>
        <dbReference type="Proteomes" id="UP000595894"/>
    </source>
</evidence>
<dbReference type="PANTHER" id="PTHR42924:SF3">
    <property type="entry name" value="POLYMERASE_HISTIDINOL PHOSPHATASE N-TERMINAL DOMAIN-CONTAINING PROTEIN"/>
    <property type="match status" value="1"/>
</dbReference>
<dbReference type="Gene3D" id="3.40.50.300">
    <property type="entry name" value="P-loop containing nucleotide triphosphate hydrolases"/>
    <property type="match status" value="2"/>
</dbReference>
<dbReference type="SUPFAM" id="SSF52540">
    <property type="entry name" value="P-loop containing nucleoside triphosphate hydrolases"/>
    <property type="match status" value="1"/>
</dbReference>
<dbReference type="NCBIfam" id="NF045780">
    <property type="entry name" value="TrlF_fam_ATP"/>
    <property type="match status" value="1"/>
</dbReference>
<accession>A0A974NYS4</accession>
<dbReference type="KEGG" id="sari:H5J25_20105"/>
<keyword evidence="3" id="KW-1185">Reference proteome</keyword>
<dbReference type="Pfam" id="PF13304">
    <property type="entry name" value="AAA_21"/>
    <property type="match status" value="1"/>
</dbReference>
<dbReference type="InterPro" id="IPR027417">
    <property type="entry name" value="P-loop_NTPase"/>
</dbReference>
<evidence type="ECO:0000259" key="1">
    <source>
        <dbReference type="SMART" id="SM00481"/>
    </source>
</evidence>
<dbReference type="RefSeq" id="WP_202096665.1">
    <property type="nucleotide sequence ID" value="NZ_CP061037.1"/>
</dbReference>
<name>A0A974NYS4_9SPHN</name>
<reference evidence="3" key="1">
    <citation type="submission" date="2020-09" db="EMBL/GenBank/DDBJ databases">
        <title>Sphingomonas sp., a new species isolated from pork steak.</title>
        <authorList>
            <person name="Heidler von Heilborn D."/>
        </authorList>
    </citation>
    <scope>NUCLEOTIDE SEQUENCE [LARGE SCALE GENOMIC DNA]</scope>
    <source>
        <plasmid evidence="3">punnamed2</plasmid>
    </source>
</reference>
<dbReference type="InterPro" id="IPR052018">
    <property type="entry name" value="PHP_domain"/>
</dbReference>
<geneLocation type="plasmid" evidence="2 3">
    <name>punnamed2</name>
</geneLocation>
<feature type="domain" description="Polymerase/histidinol phosphatase N-terminal" evidence="1">
    <location>
        <begin position="18"/>
        <end position="88"/>
    </location>
</feature>
<gene>
    <name evidence="2" type="ORF">H5J25_20105</name>
</gene>
<dbReference type="GO" id="GO:0035312">
    <property type="term" value="F:5'-3' DNA exonuclease activity"/>
    <property type="evidence" value="ECO:0007669"/>
    <property type="project" value="TreeGrafter"/>
</dbReference>
<dbReference type="GO" id="GO:0004534">
    <property type="term" value="F:5'-3' RNA exonuclease activity"/>
    <property type="evidence" value="ECO:0007669"/>
    <property type="project" value="TreeGrafter"/>
</dbReference>
<dbReference type="AlphaFoldDB" id="A0A974NYS4"/>
<dbReference type="Gene3D" id="3.20.20.140">
    <property type="entry name" value="Metal-dependent hydrolases"/>
    <property type="match status" value="1"/>
</dbReference>
<dbReference type="InterPro" id="IPR054787">
    <property type="entry name" value="TrlF_ATPase"/>
</dbReference>
<protein>
    <submittedName>
        <fullName evidence="2">AAA family ATPase</fullName>
    </submittedName>
</protein>
<organism evidence="2 3">
    <name type="scientific">Sphingomonas aliaeris</name>
    <dbReference type="NCBI Taxonomy" id="2759526"/>
    <lineage>
        <taxon>Bacteria</taxon>
        <taxon>Pseudomonadati</taxon>
        <taxon>Pseudomonadota</taxon>
        <taxon>Alphaproteobacteria</taxon>
        <taxon>Sphingomonadales</taxon>
        <taxon>Sphingomonadaceae</taxon>
        <taxon>Sphingomonas</taxon>
    </lineage>
</organism>